<sequence>MDPNSNDSQTNFMKLLLKPEEIPILDKFNIKEFLTKNGIEMKEDQMKHALSAFEAVCKQSMAPTANE</sequence>
<dbReference type="Proteomes" id="UP000018208">
    <property type="component" value="Unassembled WGS sequence"/>
</dbReference>
<evidence type="ECO:0000313" key="3">
    <source>
        <dbReference type="Proteomes" id="UP000018208"/>
    </source>
</evidence>
<evidence type="ECO:0000313" key="1">
    <source>
        <dbReference type="EMBL" id="EST48996.1"/>
    </source>
</evidence>
<dbReference type="EMBL" id="AUWU02000003">
    <property type="protein sequence ID" value="KAH0575055.1"/>
    <property type="molecule type" value="Genomic_DNA"/>
</dbReference>
<reference evidence="1 2" key="1">
    <citation type="journal article" date="2014" name="PLoS Genet.">
        <title>The Genome of Spironucleus salmonicida Highlights a Fish Pathogen Adapted to Fluctuating Environments.</title>
        <authorList>
            <person name="Xu F."/>
            <person name="Jerlstrom-Hultqvist J."/>
            <person name="Einarsson E."/>
            <person name="Astvaldsson A."/>
            <person name="Svard S.G."/>
            <person name="Andersson J.O."/>
        </authorList>
    </citation>
    <scope>NUCLEOTIDE SEQUENCE</scope>
    <source>
        <strain evidence="2">ATCC 50377</strain>
    </source>
</reference>
<accession>V6LZ32</accession>
<reference evidence="2" key="2">
    <citation type="submission" date="2020-12" db="EMBL/GenBank/DDBJ databases">
        <title>New Spironucleus salmonicida genome in near-complete chromosomes.</title>
        <authorList>
            <person name="Xu F."/>
            <person name="Kurt Z."/>
            <person name="Jimenez-Gonzalez A."/>
            <person name="Astvaldsson A."/>
            <person name="Andersson J.O."/>
            <person name="Svard S.G."/>
        </authorList>
    </citation>
    <scope>NUCLEOTIDE SEQUENCE</scope>
    <source>
        <strain evidence="2">ATCC 50377</strain>
    </source>
</reference>
<dbReference type="EMBL" id="KI545969">
    <property type="protein sequence ID" value="EST48996.1"/>
    <property type="molecule type" value="Genomic_DNA"/>
</dbReference>
<evidence type="ECO:0000313" key="2">
    <source>
        <dbReference type="EMBL" id="KAH0575055.1"/>
    </source>
</evidence>
<keyword evidence="3" id="KW-1185">Reference proteome</keyword>
<dbReference type="VEuPathDB" id="GiardiaDB:SS50377_22676"/>
<gene>
    <name evidence="1" type="ORF">SS50377_10766</name>
    <name evidence="2" type="ORF">SS50377_22676</name>
</gene>
<dbReference type="AlphaFoldDB" id="V6LZ32"/>
<organism evidence="1">
    <name type="scientific">Spironucleus salmonicida</name>
    <dbReference type="NCBI Taxonomy" id="348837"/>
    <lineage>
        <taxon>Eukaryota</taxon>
        <taxon>Metamonada</taxon>
        <taxon>Diplomonadida</taxon>
        <taxon>Hexamitidae</taxon>
        <taxon>Hexamitinae</taxon>
        <taxon>Spironucleus</taxon>
    </lineage>
</organism>
<proteinExistence type="predicted"/>
<protein>
    <submittedName>
        <fullName evidence="1">Uncharacterized protein</fullName>
    </submittedName>
</protein>
<name>V6LZ32_9EUKA</name>